<evidence type="ECO:0000313" key="7">
    <source>
        <dbReference type="EMBL" id="GAT51766.1"/>
    </source>
</evidence>
<dbReference type="Proteomes" id="UP000815677">
    <property type="component" value="Unassembled WGS sequence"/>
</dbReference>
<accession>A0ABQ0LL75</accession>
<feature type="domain" description="CENP-V/GFA" evidence="6">
    <location>
        <begin position="177"/>
        <end position="293"/>
    </location>
</feature>
<proteinExistence type="inferred from homology"/>
<reference evidence="7" key="1">
    <citation type="submission" date="2014-09" db="EMBL/GenBank/DDBJ databases">
        <title>Genome sequence of the luminous mushroom Mycena chlorophos for searching fungal bioluminescence genes.</title>
        <authorList>
            <person name="Tanaka Y."/>
            <person name="Kasuga D."/>
            <person name="Oba Y."/>
            <person name="Hase S."/>
            <person name="Sato K."/>
            <person name="Oba Y."/>
            <person name="Sakakibara Y."/>
        </authorList>
    </citation>
    <scope>NUCLEOTIDE SEQUENCE</scope>
</reference>
<evidence type="ECO:0000259" key="6">
    <source>
        <dbReference type="PROSITE" id="PS51891"/>
    </source>
</evidence>
<keyword evidence="8" id="KW-1185">Reference proteome</keyword>
<gene>
    <name evidence="7" type="ORF">MCHLO_08879</name>
</gene>
<evidence type="ECO:0000313" key="8">
    <source>
        <dbReference type="Proteomes" id="UP000815677"/>
    </source>
</evidence>
<comment type="similarity">
    <text evidence="1">Belongs to the Gfa family.</text>
</comment>
<dbReference type="Pfam" id="PF04828">
    <property type="entry name" value="GFA"/>
    <property type="match status" value="1"/>
</dbReference>
<dbReference type="InterPro" id="IPR006913">
    <property type="entry name" value="CENP-V/GFA"/>
</dbReference>
<evidence type="ECO:0000256" key="5">
    <source>
        <dbReference type="SAM" id="MobiDB-lite"/>
    </source>
</evidence>
<name>A0ABQ0LL75_MYCCL</name>
<dbReference type="Gene3D" id="3.90.1590.10">
    <property type="entry name" value="glutathione-dependent formaldehyde- activating enzyme (gfa)"/>
    <property type="match status" value="1"/>
</dbReference>
<dbReference type="PROSITE" id="PS51891">
    <property type="entry name" value="CENP_V_GFA"/>
    <property type="match status" value="1"/>
</dbReference>
<dbReference type="InterPro" id="IPR011057">
    <property type="entry name" value="Mss4-like_sf"/>
</dbReference>
<keyword evidence="4" id="KW-0456">Lyase</keyword>
<feature type="region of interest" description="Disordered" evidence="5">
    <location>
        <begin position="119"/>
        <end position="175"/>
    </location>
</feature>
<evidence type="ECO:0000256" key="3">
    <source>
        <dbReference type="ARBA" id="ARBA00022833"/>
    </source>
</evidence>
<protein>
    <recommendedName>
        <fullName evidence="6">CENP-V/GFA domain-containing protein</fullName>
    </recommendedName>
</protein>
<organism evidence="7 8">
    <name type="scientific">Mycena chlorophos</name>
    <name type="common">Agaric fungus</name>
    <name type="synonym">Agaricus chlorophos</name>
    <dbReference type="NCBI Taxonomy" id="658473"/>
    <lineage>
        <taxon>Eukaryota</taxon>
        <taxon>Fungi</taxon>
        <taxon>Dikarya</taxon>
        <taxon>Basidiomycota</taxon>
        <taxon>Agaricomycotina</taxon>
        <taxon>Agaricomycetes</taxon>
        <taxon>Agaricomycetidae</taxon>
        <taxon>Agaricales</taxon>
        <taxon>Marasmiineae</taxon>
        <taxon>Mycenaceae</taxon>
        <taxon>Mycena</taxon>
    </lineage>
</organism>
<sequence length="311" mass="33298">MSASDLAAHGQFPAIDDDRASIRDGLLLLEGCQLRRPKSPDKITHDQFVQTARSPPLYLLRIGISSAGARVHPTLEKPRGLGRAQEALRPRFIALLLGGTLEADSSSTVSAEIPPVDVYSATKRPDTGRRVQYPATPDPNSQGLALLGPQQRRKHHPVSLPPQSSPHKSKHQHKTMHKGSCLCGETTVELGGSDFTEQIVCHCTDCRQTSGSAFSTNILVPKKDVTITGPVKQFDMKAASGNTVTRVFCSNCGSAISHLTPAFGEAQAIQTGNFSDFAKVPITTELFVKDRWTGLAAVTGAAQVRAMTGGK</sequence>
<dbReference type="PANTHER" id="PTHR33337">
    <property type="entry name" value="GFA DOMAIN-CONTAINING PROTEIN"/>
    <property type="match status" value="1"/>
</dbReference>
<keyword evidence="3" id="KW-0862">Zinc</keyword>
<evidence type="ECO:0000256" key="4">
    <source>
        <dbReference type="ARBA" id="ARBA00023239"/>
    </source>
</evidence>
<keyword evidence="2" id="KW-0479">Metal-binding</keyword>
<evidence type="ECO:0000256" key="1">
    <source>
        <dbReference type="ARBA" id="ARBA00005495"/>
    </source>
</evidence>
<dbReference type="PANTHER" id="PTHR33337:SF40">
    <property type="entry name" value="CENP-V_GFA DOMAIN-CONTAINING PROTEIN-RELATED"/>
    <property type="match status" value="1"/>
</dbReference>
<dbReference type="SUPFAM" id="SSF51316">
    <property type="entry name" value="Mss4-like"/>
    <property type="match status" value="1"/>
</dbReference>
<evidence type="ECO:0000256" key="2">
    <source>
        <dbReference type="ARBA" id="ARBA00022723"/>
    </source>
</evidence>
<dbReference type="EMBL" id="DF847354">
    <property type="protein sequence ID" value="GAT51766.1"/>
    <property type="molecule type" value="Genomic_DNA"/>
</dbReference>